<evidence type="ECO:0000313" key="10">
    <source>
        <dbReference type="RefSeq" id="XP_031399936.1"/>
    </source>
</evidence>
<dbReference type="RefSeq" id="XP_031399935.1">
    <property type="nucleotide sequence ID" value="XM_031544075.1"/>
</dbReference>
<dbReference type="AlphaFoldDB" id="A0A6P8DW12"/>
<proteinExistence type="inferred from homology"/>
<evidence type="ECO:0000256" key="5">
    <source>
        <dbReference type="ARBA" id="ARBA00023242"/>
    </source>
</evidence>
<comment type="subunit">
    <text evidence="6">Heterotrimer.</text>
</comment>
<dbReference type="Proteomes" id="UP000515151">
    <property type="component" value="Chromosome 6"/>
</dbReference>
<keyword evidence="8" id="KW-1185">Reference proteome</keyword>
<dbReference type="GO" id="GO:0003677">
    <property type="term" value="F:DNA binding"/>
    <property type="evidence" value="ECO:0007669"/>
    <property type="project" value="UniProtKB-KW"/>
</dbReference>
<name>A0A6P8DW12_PUNGR</name>
<evidence type="ECO:0000256" key="6">
    <source>
        <dbReference type="RuleBase" id="RU367155"/>
    </source>
</evidence>
<feature type="region of interest" description="Disordered" evidence="7">
    <location>
        <begin position="232"/>
        <end position="267"/>
    </location>
</feature>
<evidence type="ECO:0000256" key="1">
    <source>
        <dbReference type="ARBA" id="ARBA00004123"/>
    </source>
</evidence>
<dbReference type="SMR" id="A0A6P8DW12"/>
<keyword evidence="2 6" id="KW-0805">Transcription regulation</keyword>
<dbReference type="SMART" id="SM00521">
    <property type="entry name" value="CBF"/>
    <property type="match status" value="1"/>
</dbReference>
<feature type="region of interest" description="Disordered" evidence="7">
    <location>
        <begin position="195"/>
        <end position="217"/>
    </location>
</feature>
<dbReference type="GeneID" id="116210228"/>
<evidence type="ECO:0000313" key="8">
    <source>
        <dbReference type="Proteomes" id="UP000515151"/>
    </source>
</evidence>
<keyword evidence="4 6" id="KW-0804">Transcription</keyword>
<dbReference type="PRINTS" id="PR00616">
    <property type="entry name" value="CCAATSUBUNTB"/>
</dbReference>
<comment type="function">
    <text evidence="6">Component of the sequence-specific heterotrimeric transcription factor (NF-Y) which specifically recognizes a 5'-CCAAT-3' box motif found in the promoters of its target genes.</text>
</comment>
<reference evidence="8" key="1">
    <citation type="journal article" date="2020" name="Plant Biotechnol. J.">
        <title>The pomegranate (Punica granatum L.) draft genome dissects genetic divergence between soft- and hard-seeded cultivars.</title>
        <authorList>
            <person name="Luo X."/>
            <person name="Li H."/>
            <person name="Wu Z."/>
            <person name="Yao W."/>
            <person name="Zhao P."/>
            <person name="Cao D."/>
            <person name="Yu H."/>
            <person name="Li K."/>
            <person name="Poudel K."/>
            <person name="Zhao D."/>
            <person name="Zhang F."/>
            <person name="Xia X."/>
            <person name="Chen L."/>
            <person name="Wang Q."/>
            <person name="Jing D."/>
            <person name="Cao S."/>
        </authorList>
    </citation>
    <scope>NUCLEOTIDE SEQUENCE [LARGE SCALE GENOMIC DNA]</scope>
</reference>
<evidence type="ECO:0000256" key="4">
    <source>
        <dbReference type="ARBA" id="ARBA00023163"/>
    </source>
</evidence>
<sequence length="302" mass="33548">MMDPYSVSCEMSIGNSTISQGEQSKNLSLKTGIVPLQTSCNYKQTMTSQFQDQESSSTQSTGQSYSYPEMHQNDELNRSGQAAVSVQTECNASDQKSMEGQVDSAVSVISQETLFSLPQLDSRQSLVCPPLHNAELYFSGLMANYGPHQTMQVLHPNLMGMGHPRVPLSFDPMKNEPIYVNPKQYHAILRRRQHRAKLKAQSKLSKDRKPYLHESRHLHAIRRLRGSGGQFLSTKKHQEESSQPASTIGGSKSRDSQTSVNRDVGSTRSCSDVTAEYIFPNSNSRFPGYVSGSSANGHKWLL</sequence>
<dbReference type="PANTHER" id="PTHR12632">
    <property type="entry name" value="TRANSCRIPTION FACTOR NF-Y ALPHA-RELATED"/>
    <property type="match status" value="1"/>
</dbReference>
<evidence type="ECO:0000256" key="3">
    <source>
        <dbReference type="ARBA" id="ARBA00023125"/>
    </source>
</evidence>
<feature type="compositionally biased region" description="Basic and acidic residues" evidence="7">
    <location>
        <begin position="204"/>
        <end position="217"/>
    </location>
</feature>
<dbReference type="GO" id="GO:0003700">
    <property type="term" value="F:DNA-binding transcription factor activity"/>
    <property type="evidence" value="ECO:0007669"/>
    <property type="project" value="UniProtKB-UniRule"/>
</dbReference>
<dbReference type="OrthoDB" id="1097733at2759"/>
<evidence type="ECO:0000313" key="9">
    <source>
        <dbReference type="RefSeq" id="XP_031399935.1"/>
    </source>
</evidence>
<feature type="region of interest" description="Disordered" evidence="7">
    <location>
        <begin position="47"/>
        <end position="66"/>
    </location>
</feature>
<accession>A0A6P8DW12</accession>
<comment type="similarity">
    <text evidence="6">Belongs to the NFYA/HAP2 subunit family.</text>
</comment>
<dbReference type="InterPro" id="IPR001289">
    <property type="entry name" value="NFYA"/>
</dbReference>
<organism evidence="8 9">
    <name type="scientific">Punica granatum</name>
    <name type="common">Pomegranate</name>
    <dbReference type="NCBI Taxonomy" id="22663"/>
    <lineage>
        <taxon>Eukaryota</taxon>
        <taxon>Viridiplantae</taxon>
        <taxon>Streptophyta</taxon>
        <taxon>Embryophyta</taxon>
        <taxon>Tracheophyta</taxon>
        <taxon>Spermatophyta</taxon>
        <taxon>Magnoliopsida</taxon>
        <taxon>eudicotyledons</taxon>
        <taxon>Gunneridae</taxon>
        <taxon>Pentapetalae</taxon>
        <taxon>rosids</taxon>
        <taxon>malvids</taxon>
        <taxon>Myrtales</taxon>
        <taxon>Lythraceae</taxon>
        <taxon>Punica</taxon>
    </lineage>
</organism>
<dbReference type="Pfam" id="PF02045">
    <property type="entry name" value="CBFB_NFYA"/>
    <property type="match status" value="1"/>
</dbReference>
<keyword evidence="5 6" id="KW-0539">Nucleus</keyword>
<comment type="subcellular location">
    <subcellularLocation>
        <location evidence="1 6">Nucleus</location>
    </subcellularLocation>
</comment>
<evidence type="ECO:0000256" key="2">
    <source>
        <dbReference type="ARBA" id="ARBA00023015"/>
    </source>
</evidence>
<reference evidence="9 10" key="2">
    <citation type="submission" date="2025-04" db="UniProtKB">
        <authorList>
            <consortium name="RefSeq"/>
        </authorList>
    </citation>
    <scope>IDENTIFICATION</scope>
    <source>
        <tissue evidence="9 10">Leaf</tissue>
    </source>
</reference>
<dbReference type="Gene3D" id="6.10.250.2430">
    <property type="match status" value="1"/>
</dbReference>
<dbReference type="RefSeq" id="XP_031399936.1">
    <property type="nucleotide sequence ID" value="XM_031544076.1"/>
</dbReference>
<dbReference type="PROSITE" id="PS51152">
    <property type="entry name" value="NFYA_HAP2_2"/>
    <property type="match status" value="1"/>
</dbReference>
<gene>
    <name evidence="9 10" type="primary">LOC116210228</name>
</gene>
<keyword evidence="3 6" id="KW-0238">DNA-binding</keyword>
<dbReference type="GO" id="GO:0005634">
    <property type="term" value="C:nucleus"/>
    <property type="evidence" value="ECO:0007669"/>
    <property type="project" value="UniProtKB-SubCell"/>
</dbReference>
<protein>
    <recommendedName>
        <fullName evidence="6">Nuclear transcription factor Y subunit</fullName>
    </recommendedName>
</protein>
<evidence type="ECO:0000256" key="7">
    <source>
        <dbReference type="SAM" id="MobiDB-lite"/>
    </source>
</evidence>
<feature type="compositionally biased region" description="Polar residues" evidence="7">
    <location>
        <begin position="241"/>
        <end position="267"/>
    </location>
</feature>